<sequence length="125" mass="14003">MIYPRFLLLLPLLLLFTTVVDGAPLPNVSCPSCPASPQASNLGTRGGKPTGTDLESLNDLWNYHLQDLDSLRYKLWRAARDATETRTEAEKAEIQRLELEVKLTNERAEETLRRIQALPGQSSEP</sequence>
<dbReference type="AlphaFoldDB" id="A0A8X7STX5"/>
<reference evidence="4" key="2">
    <citation type="journal article" date="2019" name="IMA Fungus">
        <title>Genome sequencing and comparison of five Tilletia species to identify candidate genes for the detection of regulated species infecting wheat.</title>
        <authorList>
            <person name="Nguyen H.D.T."/>
            <person name="Sultana T."/>
            <person name="Kesanakurti P."/>
            <person name="Hambleton S."/>
        </authorList>
    </citation>
    <scope>NUCLEOTIDE SEQUENCE</scope>
    <source>
        <strain evidence="4">DAOMC 236426</strain>
    </source>
</reference>
<feature type="signal peptide" evidence="3">
    <location>
        <begin position="1"/>
        <end position="22"/>
    </location>
</feature>
<accession>A0A8X7STX5</accession>
<evidence type="ECO:0000256" key="3">
    <source>
        <dbReference type="SAM" id="SignalP"/>
    </source>
</evidence>
<evidence type="ECO:0000256" key="1">
    <source>
        <dbReference type="SAM" id="Coils"/>
    </source>
</evidence>
<feature type="coiled-coil region" evidence="1">
    <location>
        <begin position="80"/>
        <end position="114"/>
    </location>
</feature>
<keyword evidence="3" id="KW-0732">Signal</keyword>
<name>A0A8X7STX5_9BASI</name>
<keyword evidence="1" id="KW-0175">Coiled coil</keyword>
<protein>
    <recommendedName>
        <fullName evidence="6">GDP/GTP exchange factor Sec2 N-terminal domain-containing protein</fullName>
    </recommendedName>
</protein>
<dbReference type="EMBL" id="LWDE02001309">
    <property type="protein sequence ID" value="KAE8241621.1"/>
    <property type="molecule type" value="Genomic_DNA"/>
</dbReference>
<feature type="region of interest" description="Disordered" evidence="2">
    <location>
        <begin position="28"/>
        <end position="50"/>
    </location>
</feature>
<reference evidence="4" key="1">
    <citation type="submission" date="2016-04" db="EMBL/GenBank/DDBJ databases">
        <authorList>
            <person name="Nguyen H.D."/>
            <person name="Samba Siva P."/>
            <person name="Cullis J."/>
            <person name="Levesque C.A."/>
            <person name="Hambleton S."/>
        </authorList>
    </citation>
    <scope>NUCLEOTIDE SEQUENCE</scope>
    <source>
        <strain evidence="4">DAOMC 236426</strain>
    </source>
</reference>
<organism evidence="4 5">
    <name type="scientific">Tilletia controversa</name>
    <name type="common">dwarf bunt fungus</name>
    <dbReference type="NCBI Taxonomy" id="13291"/>
    <lineage>
        <taxon>Eukaryota</taxon>
        <taxon>Fungi</taxon>
        <taxon>Dikarya</taxon>
        <taxon>Basidiomycota</taxon>
        <taxon>Ustilaginomycotina</taxon>
        <taxon>Exobasidiomycetes</taxon>
        <taxon>Tilletiales</taxon>
        <taxon>Tilletiaceae</taxon>
        <taxon>Tilletia</taxon>
    </lineage>
</organism>
<proteinExistence type="predicted"/>
<evidence type="ECO:0000313" key="4">
    <source>
        <dbReference type="EMBL" id="KAE8241621.1"/>
    </source>
</evidence>
<evidence type="ECO:0008006" key="6">
    <source>
        <dbReference type="Google" id="ProtNLM"/>
    </source>
</evidence>
<dbReference type="Proteomes" id="UP000077684">
    <property type="component" value="Unassembled WGS sequence"/>
</dbReference>
<feature type="compositionally biased region" description="Low complexity" evidence="2">
    <location>
        <begin position="29"/>
        <end position="40"/>
    </location>
</feature>
<evidence type="ECO:0000313" key="5">
    <source>
        <dbReference type="Proteomes" id="UP000077684"/>
    </source>
</evidence>
<feature type="chain" id="PRO_5036442382" description="GDP/GTP exchange factor Sec2 N-terminal domain-containing protein" evidence="3">
    <location>
        <begin position="23"/>
        <end position="125"/>
    </location>
</feature>
<gene>
    <name evidence="4" type="ORF">A4X06_0g7464</name>
</gene>
<keyword evidence="5" id="KW-1185">Reference proteome</keyword>
<evidence type="ECO:0000256" key="2">
    <source>
        <dbReference type="SAM" id="MobiDB-lite"/>
    </source>
</evidence>
<comment type="caution">
    <text evidence="4">The sequence shown here is derived from an EMBL/GenBank/DDBJ whole genome shotgun (WGS) entry which is preliminary data.</text>
</comment>